<evidence type="ECO:0000259" key="1">
    <source>
        <dbReference type="Pfam" id="PF00884"/>
    </source>
</evidence>
<dbReference type="InterPro" id="IPR051849">
    <property type="entry name" value="GAG-degrading_sulfatase"/>
</dbReference>
<dbReference type="PANTHER" id="PTHR46615">
    <property type="entry name" value="ARYLSULFATASE K"/>
    <property type="match status" value="1"/>
</dbReference>
<dbReference type="Gene3D" id="3.40.720.10">
    <property type="entry name" value="Alkaline Phosphatase, subunit A"/>
    <property type="match status" value="1"/>
</dbReference>
<dbReference type="InterPro" id="IPR000917">
    <property type="entry name" value="Sulfatase_N"/>
</dbReference>
<protein>
    <submittedName>
        <fullName evidence="2">Sulfatase family protein</fullName>
    </submittedName>
</protein>
<evidence type="ECO:0000313" key="3">
    <source>
        <dbReference type="Proteomes" id="UP000182204"/>
    </source>
</evidence>
<dbReference type="GO" id="GO:0004065">
    <property type="term" value="F:arylsulfatase activity"/>
    <property type="evidence" value="ECO:0007669"/>
    <property type="project" value="TreeGrafter"/>
</dbReference>
<sequence>MFPKQGYVIYRNPSLHGVSQTPGIAKRDFDSDMFWLDSNTVPTIGNYLRANGYNTYWRGKWHASQPDIIIPNTHDSLLSYNKLTGVPDINNTDIYKNADKLDRYGFNGWIGPEPFGRDPHNMGSSSASYISGRDIVYAKEVSDLINELNNEHQKYPWAIVASFVNPHDIALYGEVSRQLPQFDFRIDSSVPYIPPAPTAKENLNTKPRAQKSYKKVFQKSFQPTLDTNEYRRLYYSLQLQVDKDIRKVLDAVVKSKFYEDTIIIFTSDHGELLGAHGLFQKWYNSYEETIHVPFIIHNPRLFPKRRCTELLTSHIDILPTILGLANISEEKTLEILKRNHTEAQPLLGRDLSPLIFGNCKQIQQEPLYFMTDDNITKGLNQINLFGNSYASVIAPNNIETVIAYLDTGENATKEKWKLNKYYDNEQFWTSPGVSDKSLIKTVNEEFSSVSYFSIKNKPNKVEYEMYNITRDPLEIFNLANNLQKNCKLTKIKEYLLILLNEQCKMKRLYPSC</sequence>
<dbReference type="GO" id="GO:0015024">
    <property type="term" value="F:glucuronate-2-sulfatase activity"/>
    <property type="evidence" value="ECO:0007669"/>
    <property type="project" value="TreeGrafter"/>
</dbReference>
<dbReference type="PANTHER" id="PTHR46615:SF1">
    <property type="entry name" value="ARYLSULFATASE K"/>
    <property type="match status" value="1"/>
</dbReference>
<evidence type="ECO:0000313" key="2">
    <source>
        <dbReference type="EMBL" id="APH16848.1"/>
    </source>
</evidence>
<name>A0A1L3NL73_CLOSG</name>
<dbReference type="AlphaFoldDB" id="A0A1L3NL73"/>
<gene>
    <name evidence="2" type="ORF">NPD5_839</name>
</gene>
<reference evidence="2 3" key="1">
    <citation type="submission" date="2015-11" db="EMBL/GenBank/DDBJ databases">
        <authorList>
            <person name="Hill K.K."/>
            <person name="Shirey T.B."/>
            <person name="Raphael B."/>
            <person name="Daligault H.E."/>
            <person name="Davenport K.W."/>
            <person name="Bruce D.C."/>
            <person name="Foley B.T."/>
            <person name="Johnson S.L."/>
        </authorList>
    </citation>
    <scope>NUCLEOTIDE SEQUENCE [LARGE SCALE GENOMIC DNA]</scope>
    <source>
        <strain evidence="2 3">CDC_1632</strain>
    </source>
</reference>
<accession>A0A1L3NL73</accession>
<dbReference type="Pfam" id="PF00884">
    <property type="entry name" value="Sulfatase"/>
    <property type="match status" value="1"/>
</dbReference>
<organism evidence="2 3">
    <name type="scientific">Clostridium sporogenes</name>
    <dbReference type="NCBI Taxonomy" id="1509"/>
    <lineage>
        <taxon>Bacteria</taxon>
        <taxon>Bacillati</taxon>
        <taxon>Bacillota</taxon>
        <taxon>Clostridia</taxon>
        <taxon>Eubacteriales</taxon>
        <taxon>Clostridiaceae</taxon>
        <taxon>Clostridium</taxon>
    </lineage>
</organism>
<dbReference type="SUPFAM" id="SSF53649">
    <property type="entry name" value="Alkaline phosphatase-like"/>
    <property type="match status" value="1"/>
</dbReference>
<dbReference type="Proteomes" id="UP000182204">
    <property type="component" value="Chromosome"/>
</dbReference>
<dbReference type="InterPro" id="IPR017850">
    <property type="entry name" value="Alkaline_phosphatase_core_sf"/>
</dbReference>
<feature type="domain" description="Sulfatase N-terminal" evidence="1">
    <location>
        <begin position="12"/>
        <end position="327"/>
    </location>
</feature>
<dbReference type="EMBL" id="CP013243">
    <property type="protein sequence ID" value="APH16848.1"/>
    <property type="molecule type" value="Genomic_DNA"/>
</dbReference>
<proteinExistence type="predicted"/>